<organism evidence="2 3">
    <name type="scientific">Sinomonas cellulolyticus</name>
    <dbReference type="NCBI Taxonomy" id="2801916"/>
    <lineage>
        <taxon>Bacteria</taxon>
        <taxon>Bacillati</taxon>
        <taxon>Actinomycetota</taxon>
        <taxon>Actinomycetes</taxon>
        <taxon>Micrococcales</taxon>
        <taxon>Micrococcaceae</taxon>
        <taxon>Sinomonas</taxon>
    </lineage>
</organism>
<proteinExistence type="predicted"/>
<sequence>MGGDPELLTLTPDLELVSDGRPAGDGPAWVESGLRHRHLVRLRVAIVLAFLAVLAWGGGFWFLTRPFHEDWPATAATVVRTHEFYAKGTHCEVYLQLASSPQPRTVMFSGFAPCRELPAVRSAVTVTVDPTDADSVRIIGYDRPLWGDIGFALVLLAQPVLWASVYLLFALVRFRRGRKAGGAQPWRSLTVRFVARTIYKGGVSARLWVLDAENKERTFLLSGRASALPGLTGGRPGMQMTLWLVGDGHGNVLVREPDSRPVLGRAYAPNGFELRTGAMIPPQPKA</sequence>
<dbReference type="EMBL" id="JAERRC010000022">
    <property type="protein sequence ID" value="MBL0705549.1"/>
    <property type="molecule type" value="Genomic_DNA"/>
</dbReference>
<dbReference type="Proteomes" id="UP000639051">
    <property type="component" value="Unassembled WGS sequence"/>
</dbReference>
<keyword evidence="1" id="KW-0812">Transmembrane</keyword>
<evidence type="ECO:0000313" key="2">
    <source>
        <dbReference type="EMBL" id="MBL0705549.1"/>
    </source>
</evidence>
<feature type="transmembrane region" description="Helical" evidence="1">
    <location>
        <begin position="149"/>
        <end position="172"/>
    </location>
</feature>
<accession>A0ABS1K1W1</accession>
<name>A0ABS1K1W1_9MICC</name>
<dbReference type="RefSeq" id="WP_189693866.1">
    <property type="nucleotide sequence ID" value="NZ_BNCM01000007.1"/>
</dbReference>
<comment type="caution">
    <text evidence="2">The sequence shown here is derived from an EMBL/GenBank/DDBJ whole genome shotgun (WGS) entry which is preliminary data.</text>
</comment>
<keyword evidence="1" id="KW-0472">Membrane</keyword>
<protein>
    <recommendedName>
        <fullName evidence="4">DUF3592 domain-containing protein</fullName>
    </recommendedName>
</protein>
<evidence type="ECO:0000256" key="1">
    <source>
        <dbReference type="SAM" id="Phobius"/>
    </source>
</evidence>
<reference evidence="2 3" key="1">
    <citation type="submission" date="2021-01" db="EMBL/GenBank/DDBJ databases">
        <title>Genome public.</title>
        <authorList>
            <person name="Liu C."/>
            <person name="Sun Q."/>
        </authorList>
    </citation>
    <scope>NUCLEOTIDE SEQUENCE [LARGE SCALE GENOMIC DNA]</scope>
    <source>
        <strain evidence="2 3">JC656</strain>
    </source>
</reference>
<evidence type="ECO:0008006" key="4">
    <source>
        <dbReference type="Google" id="ProtNLM"/>
    </source>
</evidence>
<keyword evidence="1" id="KW-1133">Transmembrane helix</keyword>
<feature type="transmembrane region" description="Helical" evidence="1">
    <location>
        <begin position="44"/>
        <end position="63"/>
    </location>
</feature>
<keyword evidence="3" id="KW-1185">Reference proteome</keyword>
<evidence type="ECO:0000313" key="3">
    <source>
        <dbReference type="Proteomes" id="UP000639051"/>
    </source>
</evidence>
<gene>
    <name evidence="2" type="ORF">JJE72_08525</name>
</gene>